<sequence length="85" mass="9465">MSPAEKQVILFVMKKPVFSKLTSDSRTVIPPSVQEKLGVGPGDQLRYVETDQGILIEKAHVIQDDPFATFVEWATEADEKAYADL</sequence>
<feature type="domain" description="SpoVT-AbrB" evidence="1">
    <location>
        <begin position="20"/>
        <end position="58"/>
    </location>
</feature>
<reference evidence="3" key="1">
    <citation type="journal article" date="2019" name="Int. J. Syst. Evol. Microbiol.">
        <title>The Global Catalogue of Microorganisms (GCM) 10K type strain sequencing project: providing services to taxonomists for standard genome sequencing and annotation.</title>
        <authorList>
            <consortium name="The Broad Institute Genomics Platform"/>
            <consortium name="The Broad Institute Genome Sequencing Center for Infectious Disease"/>
            <person name="Wu L."/>
            <person name="Ma J."/>
        </authorList>
    </citation>
    <scope>NUCLEOTIDE SEQUENCE [LARGE SCALE GENOMIC DNA]</scope>
    <source>
        <strain evidence="3">KCTC 52165</strain>
    </source>
</reference>
<dbReference type="InterPro" id="IPR007159">
    <property type="entry name" value="SpoVT-AbrB_dom"/>
</dbReference>
<evidence type="ECO:0000313" key="3">
    <source>
        <dbReference type="Proteomes" id="UP001595583"/>
    </source>
</evidence>
<keyword evidence="2" id="KW-0238">DNA-binding</keyword>
<dbReference type="Pfam" id="PF04014">
    <property type="entry name" value="MazE_antitoxin"/>
    <property type="match status" value="1"/>
</dbReference>
<dbReference type="EMBL" id="JBHRTK010000022">
    <property type="protein sequence ID" value="MFC3208333.1"/>
    <property type="molecule type" value="Genomic_DNA"/>
</dbReference>
<keyword evidence="3" id="KW-1185">Reference proteome</keyword>
<evidence type="ECO:0000313" key="2">
    <source>
        <dbReference type="EMBL" id="MFC3208333.1"/>
    </source>
</evidence>
<accession>A0ABV7KFN4</accession>
<organism evidence="2 3">
    <name type="scientific">Aquamicrobium soli</name>
    <dbReference type="NCBI Taxonomy" id="1811518"/>
    <lineage>
        <taxon>Bacteria</taxon>
        <taxon>Pseudomonadati</taxon>
        <taxon>Pseudomonadota</taxon>
        <taxon>Alphaproteobacteria</taxon>
        <taxon>Hyphomicrobiales</taxon>
        <taxon>Phyllobacteriaceae</taxon>
        <taxon>Aquamicrobium</taxon>
    </lineage>
</organism>
<dbReference type="SUPFAM" id="SSF89447">
    <property type="entry name" value="AbrB/MazE/MraZ-like"/>
    <property type="match status" value="1"/>
</dbReference>
<dbReference type="RefSeq" id="WP_378223471.1">
    <property type="nucleotide sequence ID" value="NZ_JBHRTK010000022.1"/>
</dbReference>
<dbReference type="Gene3D" id="2.10.260.10">
    <property type="match status" value="1"/>
</dbReference>
<comment type="caution">
    <text evidence="2">The sequence shown here is derived from an EMBL/GenBank/DDBJ whole genome shotgun (WGS) entry which is preliminary data.</text>
</comment>
<dbReference type="InterPro" id="IPR037914">
    <property type="entry name" value="SpoVT-AbrB_sf"/>
</dbReference>
<gene>
    <name evidence="2" type="ORF">ACFOHJ_19085</name>
</gene>
<dbReference type="Proteomes" id="UP001595583">
    <property type="component" value="Unassembled WGS sequence"/>
</dbReference>
<dbReference type="GO" id="GO:0003677">
    <property type="term" value="F:DNA binding"/>
    <property type="evidence" value="ECO:0007669"/>
    <property type="project" value="UniProtKB-KW"/>
</dbReference>
<name>A0ABV7KFN4_9HYPH</name>
<evidence type="ECO:0000259" key="1">
    <source>
        <dbReference type="Pfam" id="PF04014"/>
    </source>
</evidence>
<proteinExistence type="predicted"/>
<protein>
    <submittedName>
        <fullName evidence="2">AbrB/MazE/SpoVT family DNA-binding domain-containing protein</fullName>
    </submittedName>
</protein>